<organism evidence="2">
    <name type="scientific">Oryza sativa subsp. japonica</name>
    <name type="common">Rice</name>
    <dbReference type="NCBI Taxonomy" id="39947"/>
    <lineage>
        <taxon>Eukaryota</taxon>
        <taxon>Viridiplantae</taxon>
        <taxon>Streptophyta</taxon>
        <taxon>Embryophyta</taxon>
        <taxon>Tracheophyta</taxon>
        <taxon>Spermatophyta</taxon>
        <taxon>Magnoliopsida</taxon>
        <taxon>Liliopsida</taxon>
        <taxon>Poales</taxon>
        <taxon>Poaceae</taxon>
        <taxon>BOP clade</taxon>
        <taxon>Oryzoideae</taxon>
        <taxon>Oryzeae</taxon>
        <taxon>Oryzinae</taxon>
        <taxon>Oryza</taxon>
        <taxon>Oryza sativa</taxon>
    </lineage>
</organism>
<feature type="region of interest" description="Disordered" evidence="1">
    <location>
        <begin position="1"/>
        <end position="60"/>
    </location>
</feature>
<proteinExistence type="predicted"/>
<name>Q2QQK2_ORYSJ</name>
<evidence type="ECO:0000313" key="2">
    <source>
        <dbReference type="EMBL" id="ABA98301.1"/>
    </source>
</evidence>
<reference evidence="2" key="2">
    <citation type="submission" date="2005-04" db="EMBL/GenBank/DDBJ databases">
        <authorList>
            <person name="Buell C.R."/>
            <person name="Wing R.A."/>
            <person name="McCombie W.A."/>
            <person name="Ouyang S."/>
        </authorList>
    </citation>
    <scope>NUCLEOTIDE SEQUENCE</scope>
</reference>
<accession>Q2QQK2</accession>
<gene>
    <name evidence="2" type="ordered locus">LOC_Os12g30750</name>
</gene>
<reference evidence="2" key="1">
    <citation type="journal article" date="2005" name="BMC Biol.">
        <title>The sequence of rice chromosomes 11 and 12, rich in disease resistance genes and recent gene duplications.</title>
        <authorList>
            <consortium name="The rice chromosomes 11 and 12 sequencing consortia"/>
        </authorList>
    </citation>
    <scope>NUCLEOTIDE SEQUENCE [LARGE SCALE GENOMIC DNA]</scope>
</reference>
<reference evidence="2" key="3">
    <citation type="submission" date="2006-01" db="EMBL/GenBank/DDBJ databases">
        <authorList>
            <person name="Buell R."/>
        </authorList>
    </citation>
    <scope>NUCLEOTIDE SEQUENCE</scope>
</reference>
<sequence>MAVATASEPSRADGVEDGGSLASRRGWRRGWWRRLPSPPTMDGVEDNSGNGSGSRGLPPRRWSMMAAATVVVNDGGGERGRGKRREGREVKLELTVRSHVQLRVTEIFYGKRDGVALV</sequence>
<dbReference type="AlphaFoldDB" id="Q2QQK2"/>
<evidence type="ECO:0000256" key="1">
    <source>
        <dbReference type="SAM" id="MobiDB-lite"/>
    </source>
</evidence>
<dbReference type="EMBL" id="DP000011">
    <property type="protein sequence ID" value="ABA98301.1"/>
    <property type="molecule type" value="Genomic_DNA"/>
</dbReference>
<protein>
    <submittedName>
        <fullName evidence="2">Uncharacterized protein</fullName>
    </submittedName>
</protein>